<sequence>MGEIITILQVVGFQNSGKTTVVSKLIEEASRRHFRIASIKHHGHGGIPDLAAQSKDSERHRQAGAVISGVEGGGVLQMTISQSQWQLDEILSIYCQMKIDAILIEGYKHENYPKIVMIKEEEDLFLLDKLENIEAVISCEPIQAPYPVFLINEEERYLEWFIEFIGRTK</sequence>
<organism evidence="2 3">
    <name type="scientific">Jeotgalibacillus soli</name>
    <dbReference type="NCBI Taxonomy" id="889306"/>
    <lineage>
        <taxon>Bacteria</taxon>
        <taxon>Bacillati</taxon>
        <taxon>Bacillota</taxon>
        <taxon>Bacilli</taxon>
        <taxon>Bacillales</taxon>
        <taxon>Caryophanaceae</taxon>
        <taxon>Jeotgalibacillus</taxon>
    </lineage>
</organism>
<dbReference type="Gene3D" id="3.40.50.300">
    <property type="entry name" value="P-loop containing nucleotide triphosphate hydrolases"/>
    <property type="match status" value="1"/>
</dbReference>
<name>A0A0C2SD55_9BACL</name>
<dbReference type="PATRIC" id="fig|889306.3.peg.273"/>
<reference evidence="2 3" key="1">
    <citation type="submission" date="2015-01" db="EMBL/GenBank/DDBJ databases">
        <title>Genome sequencing of Jeotgalibacillus soli.</title>
        <authorList>
            <person name="Goh K.M."/>
            <person name="Chan K.-G."/>
            <person name="Yaakop A.S."/>
            <person name="Ee R."/>
            <person name="Gan H.M."/>
            <person name="Chan C.S."/>
        </authorList>
    </citation>
    <scope>NUCLEOTIDE SEQUENCE [LARGE SCALE GENOMIC DNA]</scope>
    <source>
        <strain evidence="2 3">P9</strain>
    </source>
</reference>
<keyword evidence="3" id="KW-1185">Reference proteome</keyword>
<dbReference type="InterPro" id="IPR052539">
    <property type="entry name" value="MGD_biosynthesis_adapter"/>
</dbReference>
<dbReference type="InterPro" id="IPR004435">
    <property type="entry name" value="MobB_dom"/>
</dbReference>
<comment type="caution">
    <text evidence="2">The sequence shown here is derived from an EMBL/GenBank/DDBJ whole genome shotgun (WGS) entry which is preliminary data.</text>
</comment>
<dbReference type="CDD" id="cd03116">
    <property type="entry name" value="MobB"/>
    <property type="match status" value="1"/>
</dbReference>
<dbReference type="GO" id="GO:0005525">
    <property type="term" value="F:GTP binding"/>
    <property type="evidence" value="ECO:0007669"/>
    <property type="project" value="InterPro"/>
</dbReference>
<dbReference type="PANTHER" id="PTHR40072:SF1">
    <property type="entry name" value="MOLYBDOPTERIN-GUANINE DINUCLEOTIDE BIOSYNTHESIS ADAPTER PROTEIN"/>
    <property type="match status" value="1"/>
</dbReference>
<dbReference type="AlphaFoldDB" id="A0A0C2SD55"/>
<evidence type="ECO:0000259" key="1">
    <source>
        <dbReference type="Pfam" id="PF03205"/>
    </source>
</evidence>
<evidence type="ECO:0000313" key="2">
    <source>
        <dbReference type="EMBL" id="KIL51899.1"/>
    </source>
</evidence>
<dbReference type="InterPro" id="IPR027417">
    <property type="entry name" value="P-loop_NTPase"/>
</dbReference>
<evidence type="ECO:0000313" key="3">
    <source>
        <dbReference type="Proteomes" id="UP000031938"/>
    </source>
</evidence>
<dbReference type="Proteomes" id="UP000031938">
    <property type="component" value="Unassembled WGS sequence"/>
</dbReference>
<gene>
    <name evidence="2" type="ORF">KP78_02690</name>
</gene>
<accession>A0A0C2SD55</accession>
<dbReference type="NCBIfam" id="TIGR00176">
    <property type="entry name" value="mobB"/>
    <property type="match status" value="1"/>
</dbReference>
<dbReference type="EMBL" id="JXRP01000006">
    <property type="protein sequence ID" value="KIL51899.1"/>
    <property type="molecule type" value="Genomic_DNA"/>
</dbReference>
<dbReference type="Pfam" id="PF03205">
    <property type="entry name" value="MobB"/>
    <property type="match status" value="1"/>
</dbReference>
<feature type="domain" description="Molybdopterin-guanine dinucleotide biosynthesis protein B (MobB)" evidence="1">
    <location>
        <begin position="7"/>
        <end position="138"/>
    </location>
</feature>
<protein>
    <recommendedName>
        <fullName evidence="1">Molybdopterin-guanine dinucleotide biosynthesis protein B (MobB) domain-containing protein</fullName>
    </recommendedName>
</protein>
<dbReference type="GO" id="GO:0006777">
    <property type="term" value="P:Mo-molybdopterin cofactor biosynthetic process"/>
    <property type="evidence" value="ECO:0007669"/>
    <property type="project" value="InterPro"/>
</dbReference>
<dbReference type="PANTHER" id="PTHR40072">
    <property type="entry name" value="MOLYBDOPTERIN-GUANINE DINUCLEOTIDE BIOSYNTHESIS ADAPTER PROTEIN-RELATED"/>
    <property type="match status" value="1"/>
</dbReference>
<dbReference type="STRING" id="889306.KP78_02690"/>
<dbReference type="SUPFAM" id="SSF52540">
    <property type="entry name" value="P-loop containing nucleoside triphosphate hydrolases"/>
    <property type="match status" value="1"/>
</dbReference>
<proteinExistence type="predicted"/>